<dbReference type="InterPro" id="IPR012295">
    <property type="entry name" value="TBP_dom_sf"/>
</dbReference>
<dbReference type="GO" id="GO:0003677">
    <property type="term" value="F:DNA binding"/>
    <property type="evidence" value="ECO:0007669"/>
    <property type="project" value="UniProtKB-KW"/>
</dbReference>
<gene>
    <name evidence="5" type="ORF">SAMN04489842_2170</name>
</gene>
<reference evidence="6" key="1">
    <citation type="submission" date="2016-10" db="EMBL/GenBank/DDBJ databases">
        <authorList>
            <person name="Varghese N."/>
            <person name="Submissions S."/>
        </authorList>
    </citation>
    <scope>NUCLEOTIDE SEQUENCE [LARGE SCALE GENOMIC DNA]</scope>
    <source>
        <strain evidence="6">DSM 24767</strain>
    </source>
</reference>
<dbReference type="InterPro" id="IPR000814">
    <property type="entry name" value="TBP"/>
</dbReference>
<organism evidence="5 6">
    <name type="scientific">Natronobacterium texcoconense</name>
    <dbReference type="NCBI Taxonomy" id="1095778"/>
    <lineage>
        <taxon>Archaea</taxon>
        <taxon>Methanobacteriati</taxon>
        <taxon>Methanobacteriota</taxon>
        <taxon>Stenosarchaea group</taxon>
        <taxon>Halobacteria</taxon>
        <taxon>Halobacteriales</taxon>
        <taxon>Natrialbaceae</taxon>
        <taxon>Natronobacterium</taxon>
    </lineage>
</organism>
<sequence>MNIVVQSMVHQATIRVDTLSLRQLEMFSPNTSGLSYSVPNSNIKLNIIGDNKERMIQLFGCKSTEEADEILNRLRERLSQSGISSIVVESPSTINIAARANIDLYSSLEDLFEFLQEQGHNVEYEPEQFPAIILRVEDVECTCTIFNSGTVMIQGIKTTDLFPDIEEILSEVESISRDISN</sequence>
<keyword evidence="2" id="KW-0677">Repeat</keyword>
<comment type="similarity">
    <text evidence="1">Belongs to the TBP family.</text>
</comment>
<evidence type="ECO:0000313" key="5">
    <source>
        <dbReference type="EMBL" id="SDR05925.1"/>
    </source>
</evidence>
<proteinExistence type="inferred from homology"/>
<evidence type="ECO:0000313" key="6">
    <source>
        <dbReference type="Proteomes" id="UP000198848"/>
    </source>
</evidence>
<evidence type="ECO:0000256" key="4">
    <source>
        <dbReference type="ARBA" id="ARBA00023163"/>
    </source>
</evidence>
<dbReference type="Proteomes" id="UP000198848">
    <property type="component" value="Unassembled WGS sequence"/>
</dbReference>
<protein>
    <submittedName>
        <fullName evidence="5">Transcription factor TFIID (Or TATA-binding protein, TBP)</fullName>
    </submittedName>
</protein>
<dbReference type="GO" id="GO:0006352">
    <property type="term" value="P:DNA-templated transcription initiation"/>
    <property type="evidence" value="ECO:0007669"/>
    <property type="project" value="InterPro"/>
</dbReference>
<dbReference type="Pfam" id="PF00352">
    <property type="entry name" value="TBP"/>
    <property type="match status" value="1"/>
</dbReference>
<accession>A0A1H1FYC0</accession>
<dbReference type="Gene3D" id="3.30.310.10">
    <property type="entry name" value="TATA-Binding Protein"/>
    <property type="match status" value="1"/>
</dbReference>
<keyword evidence="3" id="KW-0238">DNA-binding</keyword>
<dbReference type="EMBL" id="FNLC01000002">
    <property type="protein sequence ID" value="SDR05925.1"/>
    <property type="molecule type" value="Genomic_DNA"/>
</dbReference>
<evidence type="ECO:0000256" key="2">
    <source>
        <dbReference type="ARBA" id="ARBA00022737"/>
    </source>
</evidence>
<keyword evidence="6" id="KW-1185">Reference proteome</keyword>
<evidence type="ECO:0000256" key="3">
    <source>
        <dbReference type="ARBA" id="ARBA00023125"/>
    </source>
</evidence>
<evidence type="ECO:0000256" key="1">
    <source>
        <dbReference type="ARBA" id="ARBA00005560"/>
    </source>
</evidence>
<dbReference type="SUPFAM" id="SSF55945">
    <property type="entry name" value="TATA-box binding protein-like"/>
    <property type="match status" value="1"/>
</dbReference>
<keyword evidence="4" id="KW-0804">Transcription</keyword>
<name>A0A1H1FYC0_NATTX</name>
<dbReference type="AlphaFoldDB" id="A0A1H1FYC0"/>
<dbReference type="STRING" id="1095778.SAMN04489842_2170"/>